<evidence type="ECO:0000256" key="4">
    <source>
        <dbReference type="ARBA" id="ARBA00009845"/>
    </source>
</evidence>
<comment type="pathway">
    <text evidence="3 10">Amino-acid biosynthesis; L-leucine biosynthesis; L-leucine from 3-methyl-2-oxobutanoate: step 2/4.</text>
</comment>
<dbReference type="EMBL" id="FNCW01000003">
    <property type="protein sequence ID" value="SDG58322.1"/>
    <property type="molecule type" value="Genomic_DNA"/>
</dbReference>
<dbReference type="PANTHER" id="PTHR43345">
    <property type="entry name" value="3-ISOPROPYLMALATE DEHYDRATASE SMALL SUBUNIT 2-RELATED-RELATED"/>
    <property type="match status" value="1"/>
</dbReference>
<keyword evidence="6 10" id="KW-0432">Leucine biosynthesis</keyword>
<protein>
    <recommendedName>
        <fullName evidence="10">3-isopropylmalate dehydratase small subunit</fullName>
        <ecNumber evidence="10">4.2.1.33</ecNumber>
    </recommendedName>
    <alternativeName>
        <fullName evidence="10">Alpha-IPM isomerase</fullName>
        <shortName evidence="10">IPMI</shortName>
    </alternativeName>
    <alternativeName>
        <fullName evidence="10">Isopropylmalate isomerase</fullName>
    </alternativeName>
</protein>
<evidence type="ECO:0000256" key="9">
    <source>
        <dbReference type="ARBA" id="ARBA00023304"/>
    </source>
</evidence>
<organism evidence="12 13">
    <name type="scientific">Psychroflexus sediminis</name>
    <dbReference type="NCBI Taxonomy" id="470826"/>
    <lineage>
        <taxon>Bacteria</taxon>
        <taxon>Pseudomonadati</taxon>
        <taxon>Bacteroidota</taxon>
        <taxon>Flavobacteriia</taxon>
        <taxon>Flavobacteriales</taxon>
        <taxon>Flavobacteriaceae</taxon>
        <taxon>Psychroflexus</taxon>
    </lineage>
</organism>
<proteinExistence type="inferred from homology"/>
<keyword evidence="9 10" id="KW-0100">Branched-chain amino acid biosynthesis</keyword>
<dbReference type="InterPro" id="IPR033940">
    <property type="entry name" value="IPMI_Swivel"/>
</dbReference>
<dbReference type="GO" id="GO:0009098">
    <property type="term" value="P:L-leucine biosynthetic process"/>
    <property type="evidence" value="ECO:0007669"/>
    <property type="project" value="UniProtKB-UniRule"/>
</dbReference>
<dbReference type="HAMAP" id="MF_01031">
    <property type="entry name" value="LeuD_type1"/>
    <property type="match status" value="1"/>
</dbReference>
<dbReference type="Pfam" id="PF00694">
    <property type="entry name" value="Aconitase_C"/>
    <property type="match status" value="1"/>
</dbReference>
<evidence type="ECO:0000313" key="12">
    <source>
        <dbReference type="EMBL" id="SDG58322.1"/>
    </source>
</evidence>
<dbReference type="InterPro" id="IPR050075">
    <property type="entry name" value="LeuD"/>
</dbReference>
<keyword evidence="8 10" id="KW-0456">Lyase</keyword>
<dbReference type="PANTHER" id="PTHR43345:SF5">
    <property type="entry name" value="3-ISOPROPYLMALATE DEHYDRATASE SMALL SUBUNIT"/>
    <property type="match status" value="1"/>
</dbReference>
<dbReference type="EC" id="4.2.1.33" evidence="10"/>
<dbReference type="GO" id="GO:0009316">
    <property type="term" value="C:3-isopropylmalate dehydratase complex"/>
    <property type="evidence" value="ECO:0007669"/>
    <property type="project" value="InterPro"/>
</dbReference>
<dbReference type="AlphaFoldDB" id="A0A1G7VEQ1"/>
<dbReference type="OrthoDB" id="9777465at2"/>
<sequence>MEKYISLSSTAVPLPHENVDTDQIIPARFLKSTSREGFGDNLFRDWRYQKDGSLNADFVLNDNRYSGQILIAGHNFGCGSSREHAAWALSDYGFKVIVSSFFADIFKGNALNIGVLPVQVSPAFLDVLLKTVQEHPQTKIEVNLEDQYISGKPSEDKEHFEIDSYKKTCLINGYDDIDFLLSKRAEIELFEKQQELARVSD</sequence>
<evidence type="ECO:0000259" key="11">
    <source>
        <dbReference type="Pfam" id="PF00694"/>
    </source>
</evidence>
<keyword evidence="13" id="KW-1185">Reference proteome</keyword>
<name>A0A1G7VEQ1_9FLAO</name>
<evidence type="ECO:0000256" key="8">
    <source>
        <dbReference type="ARBA" id="ARBA00023239"/>
    </source>
</evidence>
<comment type="subunit">
    <text evidence="5 10">Heterodimer of LeuC and LeuD.</text>
</comment>
<comment type="catalytic activity">
    <reaction evidence="1 10">
        <text>(2R,3S)-3-isopropylmalate = (2S)-2-isopropylmalate</text>
        <dbReference type="Rhea" id="RHEA:32287"/>
        <dbReference type="ChEBI" id="CHEBI:1178"/>
        <dbReference type="ChEBI" id="CHEBI:35121"/>
        <dbReference type="EC" id="4.2.1.33"/>
    </reaction>
</comment>
<keyword evidence="7 10" id="KW-0028">Amino-acid biosynthesis</keyword>
<evidence type="ECO:0000256" key="7">
    <source>
        <dbReference type="ARBA" id="ARBA00022605"/>
    </source>
</evidence>
<dbReference type="InterPro" id="IPR004431">
    <property type="entry name" value="3-IsopropMal_deHydase_ssu"/>
</dbReference>
<comment type="function">
    <text evidence="2 10">Catalyzes the isomerization between 2-isopropylmalate and 3-isopropylmalate, via the formation of 2-isopropylmaleate.</text>
</comment>
<feature type="domain" description="Aconitase A/isopropylmalate dehydratase small subunit swivel" evidence="11">
    <location>
        <begin position="1"/>
        <end position="121"/>
    </location>
</feature>
<evidence type="ECO:0000256" key="10">
    <source>
        <dbReference type="HAMAP-Rule" id="MF_01031"/>
    </source>
</evidence>
<evidence type="ECO:0000256" key="5">
    <source>
        <dbReference type="ARBA" id="ARBA00011271"/>
    </source>
</evidence>
<dbReference type="SUPFAM" id="SSF52016">
    <property type="entry name" value="LeuD/IlvD-like"/>
    <property type="match status" value="1"/>
</dbReference>
<dbReference type="CDD" id="cd01577">
    <property type="entry name" value="IPMI_Swivel"/>
    <property type="match status" value="1"/>
</dbReference>
<comment type="similarity">
    <text evidence="4 10">Belongs to the LeuD family. LeuD type 1 subfamily.</text>
</comment>
<dbReference type="InterPro" id="IPR015928">
    <property type="entry name" value="Aconitase/3IPM_dehydase_swvl"/>
</dbReference>
<dbReference type="RefSeq" id="WP_093366092.1">
    <property type="nucleotide sequence ID" value="NZ_FNCW01000003.1"/>
</dbReference>
<dbReference type="STRING" id="470826.SAMN04488027_103272"/>
<dbReference type="Gene3D" id="3.20.19.10">
    <property type="entry name" value="Aconitase, domain 4"/>
    <property type="match status" value="1"/>
</dbReference>
<dbReference type="UniPathway" id="UPA00048">
    <property type="reaction ID" value="UER00071"/>
</dbReference>
<accession>A0A1G7VEQ1</accession>
<evidence type="ECO:0000256" key="2">
    <source>
        <dbReference type="ARBA" id="ARBA00002695"/>
    </source>
</evidence>
<evidence type="ECO:0000256" key="3">
    <source>
        <dbReference type="ARBA" id="ARBA00004729"/>
    </source>
</evidence>
<dbReference type="NCBIfam" id="NF002458">
    <property type="entry name" value="PRK01641.1"/>
    <property type="match status" value="1"/>
</dbReference>
<dbReference type="NCBIfam" id="TIGR00171">
    <property type="entry name" value="leuD"/>
    <property type="match status" value="1"/>
</dbReference>
<gene>
    <name evidence="10" type="primary">leuD</name>
    <name evidence="12" type="ORF">SAMN04488027_103272</name>
</gene>
<dbReference type="Proteomes" id="UP000199296">
    <property type="component" value="Unassembled WGS sequence"/>
</dbReference>
<dbReference type="FunFam" id="3.20.19.10:FF:000003">
    <property type="entry name" value="3-isopropylmalate dehydratase small subunit"/>
    <property type="match status" value="1"/>
</dbReference>
<dbReference type="InterPro" id="IPR000573">
    <property type="entry name" value="AconitaseA/IPMdHydase_ssu_swvl"/>
</dbReference>
<reference evidence="12 13" key="1">
    <citation type="submission" date="2016-10" db="EMBL/GenBank/DDBJ databases">
        <authorList>
            <person name="de Groot N.N."/>
        </authorList>
    </citation>
    <scope>NUCLEOTIDE SEQUENCE [LARGE SCALE GENOMIC DNA]</scope>
    <source>
        <strain evidence="12 13">DSM 19803</strain>
    </source>
</reference>
<dbReference type="GO" id="GO:0003861">
    <property type="term" value="F:3-isopropylmalate dehydratase activity"/>
    <property type="evidence" value="ECO:0007669"/>
    <property type="project" value="UniProtKB-UniRule"/>
</dbReference>
<evidence type="ECO:0000256" key="1">
    <source>
        <dbReference type="ARBA" id="ARBA00000491"/>
    </source>
</evidence>
<evidence type="ECO:0000256" key="6">
    <source>
        <dbReference type="ARBA" id="ARBA00022430"/>
    </source>
</evidence>
<evidence type="ECO:0000313" key="13">
    <source>
        <dbReference type="Proteomes" id="UP000199296"/>
    </source>
</evidence>